<gene>
    <name evidence="6" type="ORF">L207DRAFT_422636</name>
</gene>
<accession>A0A2J6RYF3</accession>
<sequence>MAVLSNIQSLPLSTIAFYALTIYLTSKIATAVQRIFFHPLSRVPGPTICAISRLYEFWWDSLYEHGRLWSRMPKLHEKYGPIVRIGPNEVHIHDLEYFNELLSFRPLNKWAMTAHQFGISEALFGTEDYKHYTKKRAAFGNSFSRSSALKCQDLLNEHLDKACDIIKQRNVEGQTVDLAYIYRGAPADMFTELIFGKQFNFIDDEVSTRGLYDRKHEVLFGMFHLGRHIFFLIPLLLDLLWQQLKQAAGGPKPKWSMLGYLSWAKGTLKELQEELKDPSKTAESRKIKPVMATFMEANLSDSDKTIGALSQQGVAVWSGGWETVGTTVTLGTYEVLKNHKISDRLKSELKTAWPDIRQPPSMEALDASPYLTALIKESLRFTPPPGRLSRYNPTEVEHYKNYSFPPGTVISTSLSMVSRDPSIWGSDAEAFRPERWIGKENEDGKLDQWLVSFSKGTRVCPGLELAWVELRLLFAHIFRKFDLSIDEKANIGDDDILTYRDGFTGISKNWCQRLPVWAKPVSS</sequence>
<dbReference type="GO" id="GO:0004497">
    <property type="term" value="F:monooxygenase activity"/>
    <property type="evidence" value="ECO:0007669"/>
    <property type="project" value="UniProtKB-KW"/>
</dbReference>
<protein>
    <submittedName>
        <fullName evidence="6">Cytochrome P450</fullName>
    </submittedName>
</protein>
<organism evidence="6 7">
    <name type="scientific">Hyaloscypha variabilis (strain UAMH 11265 / GT02V1 / F)</name>
    <name type="common">Meliniomyces variabilis</name>
    <dbReference type="NCBI Taxonomy" id="1149755"/>
    <lineage>
        <taxon>Eukaryota</taxon>
        <taxon>Fungi</taxon>
        <taxon>Dikarya</taxon>
        <taxon>Ascomycota</taxon>
        <taxon>Pezizomycotina</taxon>
        <taxon>Leotiomycetes</taxon>
        <taxon>Helotiales</taxon>
        <taxon>Hyaloscyphaceae</taxon>
        <taxon>Hyaloscypha</taxon>
        <taxon>Hyaloscypha variabilis</taxon>
    </lineage>
</organism>
<dbReference type="PRINTS" id="PR00463">
    <property type="entry name" value="EP450I"/>
</dbReference>
<dbReference type="Gene3D" id="1.10.630.10">
    <property type="entry name" value="Cytochrome P450"/>
    <property type="match status" value="1"/>
</dbReference>
<evidence type="ECO:0000256" key="5">
    <source>
        <dbReference type="RuleBase" id="RU000461"/>
    </source>
</evidence>
<dbReference type="STRING" id="1149755.A0A2J6RYF3"/>
<feature type="binding site" description="axial binding residue" evidence="4">
    <location>
        <position position="460"/>
    </location>
    <ligand>
        <name>heme</name>
        <dbReference type="ChEBI" id="CHEBI:30413"/>
    </ligand>
    <ligandPart>
        <name>Fe</name>
        <dbReference type="ChEBI" id="CHEBI:18248"/>
    </ligandPart>
</feature>
<proteinExistence type="inferred from homology"/>
<comment type="cofactor">
    <cofactor evidence="1 4">
        <name>heme</name>
        <dbReference type="ChEBI" id="CHEBI:30413"/>
    </cofactor>
</comment>
<reference evidence="6 7" key="1">
    <citation type="submission" date="2016-04" db="EMBL/GenBank/DDBJ databases">
        <title>A degradative enzymes factory behind the ericoid mycorrhizal symbiosis.</title>
        <authorList>
            <consortium name="DOE Joint Genome Institute"/>
            <person name="Martino E."/>
            <person name="Morin E."/>
            <person name="Grelet G."/>
            <person name="Kuo A."/>
            <person name="Kohler A."/>
            <person name="Daghino S."/>
            <person name="Barry K."/>
            <person name="Choi C."/>
            <person name="Cichocki N."/>
            <person name="Clum A."/>
            <person name="Copeland A."/>
            <person name="Hainaut M."/>
            <person name="Haridas S."/>
            <person name="Labutti K."/>
            <person name="Lindquist E."/>
            <person name="Lipzen A."/>
            <person name="Khouja H.-R."/>
            <person name="Murat C."/>
            <person name="Ohm R."/>
            <person name="Olson A."/>
            <person name="Spatafora J."/>
            <person name="Veneault-Fourrey C."/>
            <person name="Henrissat B."/>
            <person name="Grigoriev I."/>
            <person name="Martin F."/>
            <person name="Perotto S."/>
        </authorList>
    </citation>
    <scope>NUCLEOTIDE SEQUENCE [LARGE SCALE GENOMIC DNA]</scope>
    <source>
        <strain evidence="6 7">F</strain>
    </source>
</reference>
<dbReference type="CDD" id="cd11062">
    <property type="entry name" value="CYP58-like"/>
    <property type="match status" value="1"/>
</dbReference>
<keyword evidence="2 4" id="KW-0479">Metal-binding</keyword>
<dbReference type="InterPro" id="IPR036396">
    <property type="entry name" value="Cyt_P450_sf"/>
</dbReference>
<dbReference type="Pfam" id="PF00067">
    <property type="entry name" value="p450"/>
    <property type="match status" value="1"/>
</dbReference>
<dbReference type="InterPro" id="IPR002401">
    <property type="entry name" value="Cyt_P450_E_grp-I"/>
</dbReference>
<dbReference type="PRINTS" id="PR00385">
    <property type="entry name" value="P450"/>
</dbReference>
<dbReference type="SUPFAM" id="SSF48264">
    <property type="entry name" value="Cytochrome P450"/>
    <property type="match status" value="1"/>
</dbReference>
<evidence type="ECO:0000256" key="2">
    <source>
        <dbReference type="ARBA" id="ARBA00022723"/>
    </source>
</evidence>
<evidence type="ECO:0000256" key="4">
    <source>
        <dbReference type="PIRSR" id="PIRSR602401-1"/>
    </source>
</evidence>
<keyword evidence="5" id="KW-0560">Oxidoreductase</keyword>
<dbReference type="GO" id="GO:0020037">
    <property type="term" value="F:heme binding"/>
    <property type="evidence" value="ECO:0007669"/>
    <property type="project" value="InterPro"/>
</dbReference>
<comment type="similarity">
    <text evidence="5">Belongs to the cytochrome P450 family.</text>
</comment>
<dbReference type="OrthoDB" id="3945418at2759"/>
<dbReference type="InterPro" id="IPR050121">
    <property type="entry name" value="Cytochrome_P450_monoxygenase"/>
</dbReference>
<evidence type="ECO:0000256" key="1">
    <source>
        <dbReference type="ARBA" id="ARBA00001971"/>
    </source>
</evidence>
<keyword evidence="3 4" id="KW-0408">Iron</keyword>
<dbReference type="PANTHER" id="PTHR24305:SF231">
    <property type="entry name" value="P450, PUTATIVE (EUROFUNG)-RELATED"/>
    <property type="match status" value="1"/>
</dbReference>
<evidence type="ECO:0000313" key="7">
    <source>
        <dbReference type="Proteomes" id="UP000235786"/>
    </source>
</evidence>
<keyword evidence="7" id="KW-1185">Reference proteome</keyword>
<dbReference type="EMBL" id="KZ613942">
    <property type="protein sequence ID" value="PMD43535.1"/>
    <property type="molecule type" value="Genomic_DNA"/>
</dbReference>
<dbReference type="PANTHER" id="PTHR24305">
    <property type="entry name" value="CYTOCHROME P450"/>
    <property type="match status" value="1"/>
</dbReference>
<keyword evidence="5" id="KW-0503">Monooxygenase</keyword>
<dbReference type="AlphaFoldDB" id="A0A2J6RYF3"/>
<name>A0A2J6RYF3_HYAVF</name>
<dbReference type="GO" id="GO:0005506">
    <property type="term" value="F:iron ion binding"/>
    <property type="evidence" value="ECO:0007669"/>
    <property type="project" value="InterPro"/>
</dbReference>
<evidence type="ECO:0000313" key="6">
    <source>
        <dbReference type="EMBL" id="PMD43535.1"/>
    </source>
</evidence>
<dbReference type="InterPro" id="IPR001128">
    <property type="entry name" value="Cyt_P450"/>
</dbReference>
<keyword evidence="4 5" id="KW-0349">Heme</keyword>
<dbReference type="Proteomes" id="UP000235786">
    <property type="component" value="Unassembled WGS sequence"/>
</dbReference>
<dbReference type="InterPro" id="IPR017972">
    <property type="entry name" value="Cyt_P450_CS"/>
</dbReference>
<dbReference type="PROSITE" id="PS00086">
    <property type="entry name" value="CYTOCHROME_P450"/>
    <property type="match status" value="1"/>
</dbReference>
<dbReference type="GO" id="GO:0016705">
    <property type="term" value="F:oxidoreductase activity, acting on paired donors, with incorporation or reduction of molecular oxygen"/>
    <property type="evidence" value="ECO:0007669"/>
    <property type="project" value="InterPro"/>
</dbReference>
<evidence type="ECO:0000256" key="3">
    <source>
        <dbReference type="ARBA" id="ARBA00023004"/>
    </source>
</evidence>